<name>A0A0T9RR67_9GAMM</name>
<sequence length="112" mass="12198">MKKIYNLFITVMFFTPFLNAAEHKISIPSDSKAEYSVLSKGSLGDLKTIVTKRSGSSGVSYSERAYDCSNRTVKYLGSGETLEQMKASGADKNMSEIFTGSIADFVGQEACN</sequence>
<evidence type="ECO:0000256" key="1">
    <source>
        <dbReference type="SAM" id="SignalP"/>
    </source>
</evidence>
<proteinExistence type="predicted"/>
<dbReference type="AlphaFoldDB" id="A0A0T9RR67"/>
<dbReference type="EMBL" id="CQBK01000074">
    <property type="protein sequence ID" value="CNI78703.1"/>
    <property type="molecule type" value="Genomic_DNA"/>
</dbReference>
<protein>
    <recommendedName>
        <fullName evidence="4">Lipoprotein</fullName>
    </recommendedName>
</protein>
<feature type="chain" id="PRO_5006696303" description="Lipoprotein" evidence="1">
    <location>
        <begin position="21"/>
        <end position="112"/>
    </location>
</feature>
<gene>
    <name evidence="2" type="ORF">ERS008667_04329</name>
</gene>
<accession>A0A0T9RR67</accession>
<evidence type="ECO:0000313" key="2">
    <source>
        <dbReference type="EMBL" id="CNI78703.1"/>
    </source>
</evidence>
<reference evidence="2 3" key="1">
    <citation type="submission" date="2015-03" db="EMBL/GenBank/DDBJ databases">
        <authorList>
            <person name="Murphy D."/>
        </authorList>
    </citation>
    <scope>NUCLEOTIDE SEQUENCE [LARGE SCALE GENOMIC DNA]</scope>
    <source>
        <strain evidence="2 3">Y233</strain>
    </source>
</reference>
<evidence type="ECO:0000313" key="3">
    <source>
        <dbReference type="Proteomes" id="UP000038204"/>
    </source>
</evidence>
<dbReference type="RefSeq" id="WP_049601887.1">
    <property type="nucleotide sequence ID" value="NZ_CPZI01000008.1"/>
</dbReference>
<feature type="signal peptide" evidence="1">
    <location>
        <begin position="1"/>
        <end position="20"/>
    </location>
</feature>
<dbReference type="Proteomes" id="UP000038204">
    <property type="component" value="Unassembled WGS sequence"/>
</dbReference>
<keyword evidence="1" id="KW-0732">Signal</keyword>
<evidence type="ECO:0008006" key="4">
    <source>
        <dbReference type="Google" id="ProtNLM"/>
    </source>
</evidence>
<organism evidence="2 3">
    <name type="scientific">Yersinia similis</name>
    <dbReference type="NCBI Taxonomy" id="367190"/>
    <lineage>
        <taxon>Bacteria</taxon>
        <taxon>Pseudomonadati</taxon>
        <taxon>Pseudomonadota</taxon>
        <taxon>Gammaproteobacteria</taxon>
        <taxon>Enterobacterales</taxon>
        <taxon>Yersiniaceae</taxon>
        <taxon>Yersinia</taxon>
    </lineage>
</organism>